<dbReference type="KEGG" id="rbg:BG454_04970"/>
<dbReference type="RefSeq" id="WP_071479325.1">
    <property type="nucleotide sequence ID" value="NZ_CP024899.1"/>
</dbReference>
<dbReference type="EMBL" id="CP024899">
    <property type="protein sequence ID" value="ATX65259.1"/>
    <property type="molecule type" value="Genomic_DNA"/>
</dbReference>
<dbReference type="STRING" id="441209.GCA_001870665_03733"/>
<dbReference type="AlphaFoldDB" id="A0A2K8K750"/>
<proteinExistence type="predicted"/>
<reference evidence="1 2" key="1">
    <citation type="submission" date="2017-11" db="EMBL/GenBank/DDBJ databases">
        <title>Revised Sequence and Annotation of the Rhodobaca barguzinensis strain alga05 Genome.</title>
        <authorList>
            <person name="Kopejtka K."/>
            <person name="Tomasch J.M."/>
            <person name="Bunk B."/>
            <person name="Koblizek M."/>
        </authorList>
    </citation>
    <scope>NUCLEOTIDE SEQUENCE [LARGE SCALE GENOMIC DNA]</scope>
    <source>
        <strain evidence="2">alga05</strain>
    </source>
</reference>
<evidence type="ECO:0000313" key="1">
    <source>
        <dbReference type="EMBL" id="ATX65259.1"/>
    </source>
</evidence>
<dbReference type="Proteomes" id="UP000228948">
    <property type="component" value="Chromosome"/>
</dbReference>
<name>A0A2K8K750_9RHOB</name>
<sequence>MTFHFAHMAPPGATLRPIPPVFCWLCDAQTGKPVRQWLAPRPAQPAPDALDTPLCARLARQAELRAG</sequence>
<gene>
    <name evidence="1" type="ORF">BG454_04970</name>
</gene>
<keyword evidence="2" id="KW-1185">Reference proteome</keyword>
<accession>A0A2K8K750</accession>
<protein>
    <submittedName>
        <fullName evidence="1">Uncharacterized protein</fullName>
    </submittedName>
</protein>
<evidence type="ECO:0000313" key="2">
    <source>
        <dbReference type="Proteomes" id="UP000228948"/>
    </source>
</evidence>
<dbReference type="OrthoDB" id="9772435at2"/>
<organism evidence="1 2">
    <name type="scientific">Roseinatronobacter bogoriensis subsp. barguzinensis</name>
    <dbReference type="NCBI Taxonomy" id="441209"/>
    <lineage>
        <taxon>Bacteria</taxon>
        <taxon>Pseudomonadati</taxon>
        <taxon>Pseudomonadota</taxon>
        <taxon>Alphaproteobacteria</taxon>
        <taxon>Rhodobacterales</taxon>
        <taxon>Paracoccaceae</taxon>
        <taxon>Roseinatronobacter</taxon>
    </lineage>
</organism>